<proteinExistence type="predicted"/>
<dbReference type="AlphaFoldDB" id="A0A554VE36"/>
<gene>
    <name evidence="1" type="ORF">FOF46_23555</name>
</gene>
<comment type="caution">
    <text evidence="1">The sequence shown here is derived from an EMBL/GenBank/DDBJ whole genome shotgun (WGS) entry which is preliminary data.</text>
</comment>
<reference evidence="1 2" key="1">
    <citation type="submission" date="2019-07" db="EMBL/GenBank/DDBJ databases">
        <title>The draft genome sequence of Aquimarina algiphila M91.</title>
        <authorList>
            <person name="Meng X."/>
        </authorList>
    </citation>
    <scope>NUCLEOTIDE SEQUENCE [LARGE SCALE GENOMIC DNA]</scope>
    <source>
        <strain evidence="1 2">M91</strain>
    </source>
</reference>
<accession>A0A554VE36</accession>
<dbReference type="Proteomes" id="UP000318833">
    <property type="component" value="Unassembled WGS sequence"/>
</dbReference>
<evidence type="ECO:0000313" key="2">
    <source>
        <dbReference type="Proteomes" id="UP000318833"/>
    </source>
</evidence>
<sequence length="187" mass="22241">MTVKEFLMLDDMKELEKVKAIRKYVKPSNKIGKKEGKELLKIAYKDVNRVKDLYKQNKIIELIYFLTDCDEDYLMSRDYKEFIYFLRYVDDELSMILKLENKLNKADEGDELLVMRLEQAGANDLNQFGTLNAIDSLANGDLLKWKLIEEMPYEMVYTKLLMNKIQSRVQRKYQEIMIEEHKSNGKN</sequence>
<evidence type="ECO:0000313" key="1">
    <source>
        <dbReference type="EMBL" id="TSE05243.1"/>
    </source>
</evidence>
<dbReference type="EMBL" id="VLNR01000064">
    <property type="protein sequence ID" value="TSE05243.1"/>
    <property type="molecule type" value="Genomic_DNA"/>
</dbReference>
<protein>
    <submittedName>
        <fullName evidence="1">Uncharacterized protein</fullName>
    </submittedName>
</protein>
<organism evidence="1 2">
    <name type="scientific">Aquimarina algiphila</name>
    <dbReference type="NCBI Taxonomy" id="2047982"/>
    <lineage>
        <taxon>Bacteria</taxon>
        <taxon>Pseudomonadati</taxon>
        <taxon>Bacteroidota</taxon>
        <taxon>Flavobacteriia</taxon>
        <taxon>Flavobacteriales</taxon>
        <taxon>Flavobacteriaceae</taxon>
        <taxon>Aquimarina</taxon>
    </lineage>
</organism>
<keyword evidence="2" id="KW-1185">Reference proteome</keyword>
<dbReference type="OrthoDB" id="1444185at2"/>
<dbReference type="RefSeq" id="WP_143918168.1">
    <property type="nucleotide sequence ID" value="NZ_CANMIK010000072.1"/>
</dbReference>
<name>A0A554VE36_9FLAO</name>